<keyword evidence="1" id="KW-0472">Membrane</keyword>
<dbReference type="PANTHER" id="PTHR35902">
    <property type="entry name" value="S-LAYER DOMAIN-LIKE PROTEIN-RELATED"/>
    <property type="match status" value="1"/>
</dbReference>
<proteinExistence type="predicted"/>
<feature type="transmembrane region" description="Helical" evidence="1">
    <location>
        <begin position="383"/>
        <end position="402"/>
    </location>
</feature>
<dbReference type="Gene3D" id="2.60.40.10">
    <property type="entry name" value="Immunoglobulins"/>
    <property type="match status" value="1"/>
</dbReference>
<dbReference type="AlphaFoldDB" id="A0A0W8F304"/>
<keyword evidence="1" id="KW-0812">Transmembrane</keyword>
<comment type="caution">
    <text evidence="2">The sequence shown here is derived from an EMBL/GenBank/DDBJ whole genome shotgun (WGS) entry which is preliminary data.</text>
</comment>
<evidence type="ECO:0000313" key="2">
    <source>
        <dbReference type="EMBL" id="KUG15241.1"/>
    </source>
</evidence>
<gene>
    <name evidence="2" type="ORF">ASZ90_015096</name>
</gene>
<sequence>MEKRKNPLPAVCTLLLIAALLCIPVTAQVSSVVIESYQVTPAVLMPGEKGTVTVTIRSVSSGSQTSSVSYPDSGFIASSATTSELIPYVDSVILTERDLRVLGGNGQFEGYVGPNQVIPLTFLIEAPATSGLYFPEVWIRVRNGQSVKYPVPVNVNTQLSVMRIPSLSIGYDIPLMVRPGTTMEGAITVANTGQVRADNIQLTLVTSGLPVATTGSSVFLIDHLDPGMARSVDASFIVDRDAPSRLTEVPLLVTYQLLDGSITARNESFNLNIRGEAEPGIAALETTPDRVMEGRPFNLIIRIENTGTADARSVSARLDLPFTGSHEAFVGRIRPGNDAPAVFSFDAGRPGTWNYTLEVTYTDDWETKTFSRELGLTVYRADGTWIAILVLLILAVGGYLGYRWWKRRAGAS</sequence>
<keyword evidence="1" id="KW-1133">Transmembrane helix</keyword>
<organism evidence="2">
    <name type="scientific">hydrocarbon metagenome</name>
    <dbReference type="NCBI Taxonomy" id="938273"/>
    <lineage>
        <taxon>unclassified sequences</taxon>
        <taxon>metagenomes</taxon>
        <taxon>ecological metagenomes</taxon>
    </lineage>
</organism>
<evidence type="ECO:0000256" key="1">
    <source>
        <dbReference type="SAM" id="Phobius"/>
    </source>
</evidence>
<protein>
    <submittedName>
        <fullName evidence="2">S-layer domain</fullName>
    </submittedName>
</protein>
<reference evidence="2" key="1">
    <citation type="journal article" date="2015" name="Proc. Natl. Acad. Sci. U.S.A.">
        <title>Networks of energetic and metabolic interactions define dynamics in microbial communities.</title>
        <authorList>
            <person name="Embree M."/>
            <person name="Liu J.K."/>
            <person name="Al-Bassam M.M."/>
            <person name="Zengler K."/>
        </authorList>
    </citation>
    <scope>NUCLEOTIDE SEQUENCE</scope>
</reference>
<dbReference type="PANTHER" id="PTHR35902:SF3">
    <property type="entry name" value="NPCBM-ASSOCIATED, NEW3 DOMAIN OF ALPHA-GALACTOSIDASE"/>
    <property type="match status" value="1"/>
</dbReference>
<dbReference type="EMBL" id="LNQE01001571">
    <property type="protein sequence ID" value="KUG15241.1"/>
    <property type="molecule type" value="Genomic_DNA"/>
</dbReference>
<accession>A0A0W8F304</accession>
<dbReference type="InterPro" id="IPR013783">
    <property type="entry name" value="Ig-like_fold"/>
</dbReference>
<name>A0A0W8F304_9ZZZZ</name>